<evidence type="ECO:0000256" key="3">
    <source>
        <dbReference type="SAM" id="MobiDB-lite"/>
    </source>
</evidence>
<evidence type="ECO:0000256" key="2">
    <source>
        <dbReference type="ARBA" id="ARBA00023242"/>
    </source>
</evidence>
<proteinExistence type="predicted"/>
<evidence type="ECO:0000313" key="5">
    <source>
        <dbReference type="EnsemblMetazoa" id="XP_019759585.1"/>
    </source>
</evidence>
<feature type="region of interest" description="Disordered" evidence="3">
    <location>
        <begin position="202"/>
        <end position="245"/>
    </location>
</feature>
<dbReference type="SMART" id="SM01191">
    <property type="entry name" value="ENT"/>
    <property type="match status" value="1"/>
</dbReference>
<dbReference type="GeneID" id="109537356"/>
<dbReference type="SUPFAM" id="SSF158639">
    <property type="entry name" value="ENT-like"/>
    <property type="match status" value="1"/>
</dbReference>
<feature type="compositionally biased region" description="Polar residues" evidence="3">
    <location>
        <begin position="142"/>
        <end position="152"/>
    </location>
</feature>
<reference evidence="5" key="2">
    <citation type="submission" date="2024-08" db="UniProtKB">
        <authorList>
            <consortium name="EnsemblMetazoa"/>
        </authorList>
    </citation>
    <scope>IDENTIFICATION</scope>
</reference>
<reference evidence="6" key="1">
    <citation type="journal article" date="2013" name="Genome Biol.">
        <title>Draft genome of the mountain pine beetle, Dendroctonus ponderosae Hopkins, a major forest pest.</title>
        <authorList>
            <person name="Keeling C.I."/>
            <person name="Yuen M.M."/>
            <person name="Liao N.Y."/>
            <person name="Docking T.R."/>
            <person name="Chan S.K."/>
            <person name="Taylor G.A."/>
            <person name="Palmquist D.L."/>
            <person name="Jackman S.D."/>
            <person name="Nguyen A."/>
            <person name="Li M."/>
            <person name="Henderson H."/>
            <person name="Janes J.K."/>
            <person name="Zhao Y."/>
            <person name="Pandoh P."/>
            <person name="Moore R."/>
            <person name="Sperling F.A."/>
            <person name="Huber D.P."/>
            <person name="Birol I."/>
            <person name="Jones S.J."/>
            <person name="Bohlmann J."/>
        </authorList>
    </citation>
    <scope>NUCLEOTIDE SEQUENCE</scope>
</reference>
<dbReference type="Proteomes" id="UP000019118">
    <property type="component" value="Unassembled WGS sequence"/>
</dbReference>
<protein>
    <recommendedName>
        <fullName evidence="4">ENT domain-containing protein</fullName>
    </recommendedName>
</protein>
<feature type="compositionally biased region" description="Polar residues" evidence="3">
    <location>
        <begin position="217"/>
        <end position="231"/>
    </location>
</feature>
<dbReference type="Gene3D" id="1.10.1240.40">
    <property type="entry name" value="ENT domain"/>
    <property type="match status" value="1"/>
</dbReference>
<evidence type="ECO:0000313" key="6">
    <source>
        <dbReference type="Proteomes" id="UP000019118"/>
    </source>
</evidence>
<dbReference type="Pfam" id="PF03735">
    <property type="entry name" value="ENT"/>
    <property type="match status" value="1"/>
</dbReference>
<dbReference type="AlphaFoldDB" id="A0AAR5PEV9"/>
<dbReference type="InterPro" id="IPR033482">
    <property type="entry name" value="EMSY"/>
</dbReference>
<evidence type="ECO:0000256" key="1">
    <source>
        <dbReference type="ARBA" id="ARBA00004123"/>
    </source>
</evidence>
<dbReference type="PANTHER" id="PTHR16500:SF3">
    <property type="entry name" value="BRCA2-INTERACTING TRANSCRIPTIONAL REPRESSOR EMSY"/>
    <property type="match status" value="1"/>
</dbReference>
<sequence length="567" mass="62743">MWPMLLDMTEEESMQSLRHLELEAYASLVSALRAQGSLNQDKRKILKETSIILNISNDRHKAEVRRAISDEKLQTIAYHSTGRLESFEDWAQEGRRLVPLLPRTPPQTSYSVVADDASDAAVLSNKQLPLPAHTERKRPLPQSVNPVSNSAEANGKSGAFRVPDIPKDDVKRRKCHSVGETSSLAQHLLGPKLTKIQQLYRQASKPAKLKSKDTVSDIENTDLNKSKSTGPELQPPASLRVNSPKSNLQQFSISYSRPELATIEEKTAKEVKPICTLPLNETQAPVLKSLTVKPEQQLESSRKSPVVVEQLAEPVRPAIPKKTISIGQKVIVVSNAQTIPTNSILQKTLSVPMNKLTKFSLDKFKILPNNQLPARLSTPVTNHHMVTSKPKMVTIKGTANKKMIPLSQLHILNPKTSLKVIPFSGKIEDNGSLNNSIKELKLKRPPPIPDHALSDSLETGIHDVNNVEIVKTETCTNGTAENGAALTIDELEANMDDFRISRLNCDDLELGNIETLSSDSGEMGERDSNGGSNIETIEIDDCEFLDTEHNGEIMQEFEVIHTEEILE</sequence>
<accession>A0AAR5PEV9</accession>
<evidence type="ECO:0000259" key="4">
    <source>
        <dbReference type="PROSITE" id="PS51138"/>
    </source>
</evidence>
<dbReference type="EnsemblMetazoa" id="XM_019904026.1">
    <property type="protein sequence ID" value="XP_019759585.1"/>
    <property type="gene ID" value="LOC109537356"/>
</dbReference>
<dbReference type="InterPro" id="IPR005491">
    <property type="entry name" value="ENT_dom"/>
</dbReference>
<feature type="region of interest" description="Disordered" evidence="3">
    <location>
        <begin position="127"/>
        <end position="167"/>
    </location>
</feature>
<dbReference type="PANTHER" id="PTHR16500">
    <property type="entry name" value="BRCA2-INTERACTING TRANSCRIPTIONAL REPRESSOR EMSY"/>
    <property type="match status" value="1"/>
</dbReference>
<dbReference type="GO" id="GO:0005654">
    <property type="term" value="C:nucleoplasm"/>
    <property type="evidence" value="ECO:0007669"/>
    <property type="project" value="TreeGrafter"/>
</dbReference>
<dbReference type="KEGG" id="dpa:109537356"/>
<comment type="subcellular location">
    <subcellularLocation>
        <location evidence="1">Nucleus</location>
    </subcellularLocation>
</comment>
<dbReference type="GO" id="GO:0006355">
    <property type="term" value="P:regulation of DNA-templated transcription"/>
    <property type="evidence" value="ECO:0007669"/>
    <property type="project" value="InterPro"/>
</dbReference>
<keyword evidence="2" id="KW-0539">Nucleus</keyword>
<feature type="domain" description="ENT" evidence="4">
    <location>
        <begin position="13"/>
        <end position="98"/>
    </location>
</feature>
<dbReference type="PROSITE" id="PS51138">
    <property type="entry name" value="ENT"/>
    <property type="match status" value="1"/>
</dbReference>
<keyword evidence="6" id="KW-1185">Reference proteome</keyword>
<dbReference type="InterPro" id="IPR036142">
    <property type="entry name" value="ENT_dom-like_sf"/>
</dbReference>
<organism evidence="5 6">
    <name type="scientific">Dendroctonus ponderosae</name>
    <name type="common">Mountain pine beetle</name>
    <dbReference type="NCBI Taxonomy" id="77166"/>
    <lineage>
        <taxon>Eukaryota</taxon>
        <taxon>Metazoa</taxon>
        <taxon>Ecdysozoa</taxon>
        <taxon>Arthropoda</taxon>
        <taxon>Hexapoda</taxon>
        <taxon>Insecta</taxon>
        <taxon>Pterygota</taxon>
        <taxon>Neoptera</taxon>
        <taxon>Endopterygota</taxon>
        <taxon>Coleoptera</taxon>
        <taxon>Polyphaga</taxon>
        <taxon>Cucujiformia</taxon>
        <taxon>Curculionidae</taxon>
        <taxon>Scolytinae</taxon>
        <taxon>Dendroctonus</taxon>
    </lineage>
</organism>
<name>A0AAR5PEV9_DENPD</name>